<dbReference type="InterPro" id="IPR013783">
    <property type="entry name" value="Ig-like_fold"/>
</dbReference>
<sequence>MTSTRDRSAFRRISVLLSVFILSSLSLASASSVAVAAPPRAPTVSVWHNGDLQVTLSWRDQSTNEKAFPIRYRITGGVWKQLTSVPSSSVGTTGKLYTATHAVPRGETYCYQVGAASLDGITYSSEECAPPTVNNQHQLVPAYFYPSKANKKWEQMCDRMNTRGGSSIAVMNPGNGPGTGATANADYTRVVTYCHGKAQKTIGYVYTDYGARPIAQVKADVDKYYKLYKIDGIFLDEMSNSATDPIKAYYRNLYNYIKTKTAGTETVVGNPGAAASTGWQLGTGRVADILVIFEGTAEKYRTWSHPSWVKYQPSRNFSHLIYAAKDPGYLSACQLSVLRYAGYLYVTNDNLPNPWDTLPPYWINHAPICASPIE</sequence>
<dbReference type="EMBL" id="JBHDLJ010000017">
    <property type="protein sequence ID" value="MFB0836054.1"/>
    <property type="molecule type" value="Genomic_DNA"/>
</dbReference>
<comment type="caution">
    <text evidence="2">The sequence shown here is derived from an EMBL/GenBank/DDBJ whole genome shotgun (WGS) entry which is preliminary data.</text>
</comment>
<feature type="chain" id="PRO_5045690290" evidence="1">
    <location>
        <begin position="37"/>
        <end position="374"/>
    </location>
</feature>
<gene>
    <name evidence="2" type="ORF">ACETWP_15800</name>
</gene>
<dbReference type="PANTHER" id="PTHR35040:SF9">
    <property type="entry name" value="4-LIKE CELL SURFACE PROTEIN, PUTATIVE (AFU_ORTHOLOGUE AFUA_4G14080)-RELATED"/>
    <property type="match status" value="1"/>
</dbReference>
<keyword evidence="3" id="KW-1185">Reference proteome</keyword>
<dbReference type="Pfam" id="PF12138">
    <property type="entry name" value="Spherulin4"/>
    <property type="match status" value="1"/>
</dbReference>
<dbReference type="PANTHER" id="PTHR35040">
    <property type="match status" value="1"/>
</dbReference>
<feature type="signal peptide" evidence="1">
    <location>
        <begin position="1"/>
        <end position="36"/>
    </location>
</feature>
<keyword evidence="1" id="KW-0732">Signal</keyword>
<accession>A0ABV4UQV8</accession>
<dbReference type="InterPro" id="IPR021986">
    <property type="entry name" value="Spherulin4"/>
</dbReference>
<name>A0ABV4UQV8_9MICC</name>
<evidence type="ECO:0000313" key="2">
    <source>
        <dbReference type="EMBL" id="MFB0836054.1"/>
    </source>
</evidence>
<dbReference type="RefSeq" id="WP_373973231.1">
    <property type="nucleotide sequence ID" value="NZ_JBHDLJ010000017.1"/>
</dbReference>
<dbReference type="Proteomes" id="UP001575652">
    <property type="component" value="Unassembled WGS sequence"/>
</dbReference>
<evidence type="ECO:0000313" key="3">
    <source>
        <dbReference type="Proteomes" id="UP001575652"/>
    </source>
</evidence>
<dbReference type="Gene3D" id="2.60.40.10">
    <property type="entry name" value="Immunoglobulins"/>
    <property type="match status" value="1"/>
</dbReference>
<proteinExistence type="predicted"/>
<evidence type="ECO:0000256" key="1">
    <source>
        <dbReference type="SAM" id="SignalP"/>
    </source>
</evidence>
<reference evidence="2 3" key="1">
    <citation type="submission" date="2024-09" db="EMBL/GenBank/DDBJ databases">
        <authorList>
            <person name="Salinas-Garcia M.A."/>
            <person name="Prieme A."/>
        </authorList>
    </citation>
    <scope>NUCLEOTIDE SEQUENCE [LARGE SCALE GENOMIC DNA]</scope>
    <source>
        <strain evidence="2 3">DSM 21081</strain>
    </source>
</reference>
<protein>
    <submittedName>
        <fullName evidence="2">Spherulation-specific family 4 protein</fullName>
    </submittedName>
</protein>
<organism evidence="2 3">
    <name type="scientific">Arthrobacter halodurans</name>
    <dbReference type="NCBI Taxonomy" id="516699"/>
    <lineage>
        <taxon>Bacteria</taxon>
        <taxon>Bacillati</taxon>
        <taxon>Actinomycetota</taxon>
        <taxon>Actinomycetes</taxon>
        <taxon>Micrococcales</taxon>
        <taxon>Micrococcaceae</taxon>
        <taxon>Arthrobacter</taxon>
    </lineage>
</organism>